<feature type="transmembrane region" description="Helical" evidence="1">
    <location>
        <begin position="69"/>
        <end position="90"/>
    </location>
</feature>
<dbReference type="Proteomes" id="UP000433575">
    <property type="component" value="Unassembled WGS sequence"/>
</dbReference>
<keyword evidence="1" id="KW-0472">Membrane</keyword>
<feature type="transmembrane region" description="Helical" evidence="1">
    <location>
        <begin position="166"/>
        <end position="199"/>
    </location>
</feature>
<dbReference type="Proteomes" id="UP000480929">
    <property type="component" value="Unassembled WGS sequence"/>
</dbReference>
<protein>
    <submittedName>
        <fullName evidence="2">ECF transporter S component</fullName>
    </submittedName>
</protein>
<proteinExistence type="predicted"/>
<feature type="transmembrane region" description="Helical" evidence="1">
    <location>
        <begin position="131"/>
        <end position="154"/>
    </location>
</feature>
<keyword evidence="1" id="KW-1133">Transmembrane helix</keyword>
<dbReference type="GO" id="GO:0022857">
    <property type="term" value="F:transmembrane transporter activity"/>
    <property type="evidence" value="ECO:0007669"/>
    <property type="project" value="InterPro"/>
</dbReference>
<feature type="transmembrane region" description="Helical" evidence="1">
    <location>
        <begin position="43"/>
        <end position="64"/>
    </location>
</feature>
<evidence type="ECO:0000313" key="5">
    <source>
        <dbReference type="Proteomes" id="UP000480929"/>
    </source>
</evidence>
<dbReference type="OrthoDB" id="9813540at2"/>
<keyword evidence="1" id="KW-0812">Transmembrane</keyword>
<gene>
    <name evidence="3" type="ORF">GKD88_16965</name>
    <name evidence="2" type="ORF">GKE08_17085</name>
</gene>
<reference evidence="4 5" key="1">
    <citation type="journal article" date="2019" name="Nat. Med.">
        <title>A library of human gut bacterial isolates paired with longitudinal multiomics data enables mechanistic microbiome research.</title>
        <authorList>
            <person name="Poyet M."/>
            <person name="Groussin M."/>
            <person name="Gibbons S.M."/>
            <person name="Avila-Pacheco J."/>
            <person name="Jiang X."/>
            <person name="Kearney S.M."/>
            <person name="Perrotta A.R."/>
            <person name="Berdy B."/>
            <person name="Zhao S."/>
            <person name="Lieberman T.D."/>
            <person name="Swanson P.K."/>
            <person name="Smith M."/>
            <person name="Roesemann S."/>
            <person name="Alexander J.E."/>
            <person name="Rich S.A."/>
            <person name="Livny J."/>
            <person name="Vlamakis H."/>
            <person name="Clish C."/>
            <person name="Bullock K."/>
            <person name="Deik A."/>
            <person name="Scott J."/>
            <person name="Pierce K.A."/>
            <person name="Xavier R.J."/>
            <person name="Alm E.J."/>
        </authorList>
    </citation>
    <scope>NUCLEOTIDE SEQUENCE [LARGE SCALE GENOMIC DNA]</scope>
    <source>
        <strain evidence="2 4">BIOML-A4</strain>
        <strain evidence="3 5">BIOML-A5</strain>
    </source>
</reference>
<comment type="caution">
    <text evidence="2">The sequence shown here is derived from an EMBL/GenBank/DDBJ whole genome shotgun (WGS) entry which is preliminary data.</text>
</comment>
<dbReference type="EMBL" id="WKPI01000045">
    <property type="protein sequence ID" value="MSC34818.1"/>
    <property type="molecule type" value="Genomic_DNA"/>
</dbReference>
<dbReference type="RefSeq" id="WP_154240422.1">
    <property type="nucleotide sequence ID" value="NZ_AP031450.1"/>
</dbReference>
<organism evidence="2 4">
    <name type="scientific">Holdemania massiliensis</name>
    <dbReference type="NCBI Taxonomy" id="1468449"/>
    <lineage>
        <taxon>Bacteria</taxon>
        <taxon>Bacillati</taxon>
        <taxon>Bacillota</taxon>
        <taxon>Erysipelotrichia</taxon>
        <taxon>Erysipelotrichales</taxon>
        <taxon>Erysipelotrichaceae</taxon>
        <taxon>Holdemania</taxon>
    </lineage>
</organism>
<evidence type="ECO:0000256" key="1">
    <source>
        <dbReference type="SAM" id="Phobius"/>
    </source>
</evidence>
<feature type="transmembrane region" description="Helical" evidence="1">
    <location>
        <begin position="12"/>
        <end position="31"/>
    </location>
</feature>
<dbReference type="Gene3D" id="1.10.1760.20">
    <property type="match status" value="1"/>
</dbReference>
<dbReference type="EMBL" id="WKPJ01000042">
    <property type="protein sequence ID" value="MSA91047.1"/>
    <property type="molecule type" value="Genomic_DNA"/>
</dbReference>
<evidence type="ECO:0000313" key="2">
    <source>
        <dbReference type="EMBL" id="MSA91047.1"/>
    </source>
</evidence>
<keyword evidence="5" id="KW-1185">Reference proteome</keyword>
<dbReference type="InterPro" id="IPR024529">
    <property type="entry name" value="ECF_trnsprt_substrate-spec"/>
</dbReference>
<evidence type="ECO:0000313" key="3">
    <source>
        <dbReference type="EMBL" id="MSC34818.1"/>
    </source>
</evidence>
<evidence type="ECO:0000313" key="4">
    <source>
        <dbReference type="Proteomes" id="UP000433575"/>
    </source>
</evidence>
<dbReference type="AlphaFoldDB" id="A0A6N7SB29"/>
<feature type="transmembrane region" description="Helical" evidence="1">
    <location>
        <begin position="96"/>
        <end position="119"/>
    </location>
</feature>
<name>A0A6N7SB29_9FIRM</name>
<accession>A0A6N7SB29</accession>
<sequence>MKSKQKTKNMVLLALFGCIEIVLMLTPLGYIPIGPVRATTLHIPVILAGVLMGPGAGSAVGLIFGISSVIVNTLTPTITSFVFSPFYSVGEFHGGLASLVIALGPRILLGWLSGVMFNLMMKATKKVNASLLFSALISTFLHTTLVMLGIYFFFGSAYAAVKGVALSGLAALLLGVVMTNGIMEMVIGALIVLAVGRALMPLTKGYRKASSAN</sequence>
<dbReference type="Pfam" id="PF12822">
    <property type="entry name" value="ECF_trnsprt"/>
    <property type="match status" value="1"/>
</dbReference>